<evidence type="ECO:0000313" key="2">
    <source>
        <dbReference type="Proteomes" id="UP001186974"/>
    </source>
</evidence>
<reference evidence="1" key="1">
    <citation type="submission" date="2024-09" db="EMBL/GenBank/DDBJ databases">
        <title>Black Yeasts Isolated from many extreme environments.</title>
        <authorList>
            <person name="Coleine C."/>
            <person name="Stajich J.E."/>
            <person name="Selbmann L."/>
        </authorList>
    </citation>
    <scope>NUCLEOTIDE SEQUENCE</scope>
    <source>
        <strain evidence="1">CCFEE 5737</strain>
    </source>
</reference>
<gene>
    <name evidence="1" type="ORF">LTS18_012610</name>
</gene>
<keyword evidence="2" id="KW-1185">Reference proteome</keyword>
<dbReference type="Proteomes" id="UP001186974">
    <property type="component" value="Unassembled WGS sequence"/>
</dbReference>
<protein>
    <submittedName>
        <fullName evidence="1">Uncharacterized protein</fullName>
    </submittedName>
</protein>
<proteinExistence type="predicted"/>
<dbReference type="EMBL" id="JAWDJW010003802">
    <property type="protein sequence ID" value="KAK3076590.1"/>
    <property type="molecule type" value="Genomic_DNA"/>
</dbReference>
<accession>A0ACC3DIV3</accession>
<name>A0ACC3DIV3_9PEZI</name>
<evidence type="ECO:0000313" key="1">
    <source>
        <dbReference type="EMBL" id="KAK3076590.1"/>
    </source>
</evidence>
<sequence>MAVPRNSLRSFLIHAKSAIRWATHSSQKIIFVIGNESADLDSLTSSILYAYIRSSIPTPGAFTPLYVPVTNIPRADIQLRPEFLALLPHANLEPHHLITLSDLPDLSEIKARLPPENTKWILVDHNALQGELGKIYAGRVVGAIDHHDEENMIPEETGVEPRVITKTGSCTSLVT</sequence>
<organism evidence="1 2">
    <name type="scientific">Coniosporium uncinatum</name>
    <dbReference type="NCBI Taxonomy" id="93489"/>
    <lineage>
        <taxon>Eukaryota</taxon>
        <taxon>Fungi</taxon>
        <taxon>Dikarya</taxon>
        <taxon>Ascomycota</taxon>
        <taxon>Pezizomycotina</taxon>
        <taxon>Dothideomycetes</taxon>
        <taxon>Dothideomycetes incertae sedis</taxon>
        <taxon>Coniosporium</taxon>
    </lineage>
</organism>
<comment type="caution">
    <text evidence="1">The sequence shown here is derived from an EMBL/GenBank/DDBJ whole genome shotgun (WGS) entry which is preliminary data.</text>
</comment>
<feature type="non-terminal residue" evidence="1">
    <location>
        <position position="175"/>
    </location>
</feature>